<evidence type="ECO:0000256" key="7">
    <source>
        <dbReference type="SAM" id="Phobius"/>
    </source>
</evidence>
<dbReference type="InterPro" id="IPR002010">
    <property type="entry name" value="T3SS_IM_R"/>
</dbReference>
<reference evidence="8 10" key="2">
    <citation type="submission" date="2020-08" db="EMBL/GenBank/DDBJ databases">
        <title>Genomic Encyclopedia of Type Strains, Phase III (KMG-III): the genomes of soil and plant-associated and newly described type strains.</title>
        <authorList>
            <person name="Whitman W."/>
        </authorList>
    </citation>
    <scope>NUCLEOTIDE SEQUENCE [LARGE SCALE GENOMIC DNA]</scope>
    <source>
        <strain evidence="8 10">CECT 8088</strain>
    </source>
</reference>
<feature type="transmembrane region" description="Helical" evidence="7">
    <location>
        <begin position="67"/>
        <end position="87"/>
    </location>
</feature>
<keyword evidence="5 7" id="KW-1133">Transmembrane helix</keyword>
<comment type="caution">
    <text evidence="9">The sequence shown here is derived from an EMBL/GenBank/DDBJ whole genome shotgun (WGS) entry which is preliminary data.</text>
</comment>
<keyword evidence="3" id="KW-1003">Cell membrane</keyword>
<name>A0A850NKW5_9PROT</name>
<dbReference type="Proteomes" id="UP000565205">
    <property type="component" value="Unassembled WGS sequence"/>
</dbReference>
<protein>
    <submittedName>
        <fullName evidence="9">Flagellar biosynthetic protein FliR</fullName>
    </submittedName>
</protein>
<evidence type="ECO:0000256" key="4">
    <source>
        <dbReference type="ARBA" id="ARBA00022692"/>
    </source>
</evidence>
<dbReference type="EMBL" id="JABXXQ010000046">
    <property type="protein sequence ID" value="NVN29554.1"/>
    <property type="molecule type" value="Genomic_DNA"/>
</dbReference>
<dbReference type="Pfam" id="PF01311">
    <property type="entry name" value="Bac_export_1"/>
    <property type="match status" value="1"/>
</dbReference>
<dbReference type="PRINTS" id="PR00953">
    <property type="entry name" value="TYPE3IMRPROT"/>
</dbReference>
<sequence length="261" mass="26051">MPVLGALTPLAFGFMLTVCRVSAAVMLLPGLGESEAPITVRAGLALAMSLVLMPAVLPLLPDPPGAPAALLALVAGELLAGGVLGWLARLIGMALPIAGQLMSTMIGLASVLNPDPALGAQTTGLSRMMSLAVPVLVLVSGLYTLPISALAGSYHLLAPGFLLSGPPRMGDMAAEVTEATARAFALALQLAAPFVIAAALLQTVIGVLGRLVPSMQVGNFTAPLQLLGGLLLSAMLISSLVGVWTGAVQSGWGLLPGSGAG</sequence>
<evidence type="ECO:0000256" key="3">
    <source>
        <dbReference type="ARBA" id="ARBA00022475"/>
    </source>
</evidence>
<evidence type="ECO:0000256" key="5">
    <source>
        <dbReference type="ARBA" id="ARBA00022989"/>
    </source>
</evidence>
<evidence type="ECO:0000256" key="2">
    <source>
        <dbReference type="ARBA" id="ARBA00009772"/>
    </source>
</evidence>
<gene>
    <name evidence="8" type="ORF">FHR90_000500</name>
    <name evidence="9" type="ORF">HUK83_04290</name>
</gene>
<dbReference type="AlphaFoldDB" id="A0A850NKW5"/>
<keyword evidence="4 7" id="KW-0812">Transmembrane</keyword>
<accession>A0A850NKW5</accession>
<dbReference type="Proteomes" id="UP000557688">
    <property type="component" value="Unassembled WGS sequence"/>
</dbReference>
<feature type="transmembrane region" description="Helical" evidence="7">
    <location>
        <begin position="39"/>
        <end position="60"/>
    </location>
</feature>
<keyword evidence="9" id="KW-0282">Flagellum</keyword>
<keyword evidence="9" id="KW-0966">Cell projection</keyword>
<feature type="transmembrane region" description="Helical" evidence="7">
    <location>
        <begin position="133"/>
        <end position="157"/>
    </location>
</feature>
<keyword evidence="6 7" id="KW-0472">Membrane</keyword>
<evidence type="ECO:0000256" key="6">
    <source>
        <dbReference type="ARBA" id="ARBA00023136"/>
    </source>
</evidence>
<feature type="transmembrane region" description="Helical" evidence="7">
    <location>
        <begin position="224"/>
        <end position="247"/>
    </location>
</feature>
<reference evidence="9 11" key="1">
    <citation type="submission" date="2020-06" db="EMBL/GenBank/DDBJ databases">
        <title>Description of novel acetic acid bacteria.</title>
        <authorList>
            <person name="Sombolestani A."/>
        </authorList>
    </citation>
    <scope>NUCLEOTIDE SEQUENCE [LARGE SCALE GENOMIC DNA]</scope>
    <source>
        <strain evidence="9 11">LMG 26838</strain>
    </source>
</reference>
<keyword evidence="9" id="KW-0969">Cilium</keyword>
<evidence type="ECO:0000313" key="8">
    <source>
        <dbReference type="EMBL" id="MBB3172686.1"/>
    </source>
</evidence>
<dbReference type="PANTHER" id="PTHR30065">
    <property type="entry name" value="FLAGELLAR BIOSYNTHETIC PROTEIN FLIR"/>
    <property type="match status" value="1"/>
</dbReference>
<dbReference type="GO" id="GO:0005886">
    <property type="term" value="C:plasma membrane"/>
    <property type="evidence" value="ECO:0007669"/>
    <property type="project" value="UniProtKB-SubCell"/>
</dbReference>
<feature type="transmembrane region" description="Helical" evidence="7">
    <location>
        <begin position="190"/>
        <end position="212"/>
    </location>
</feature>
<keyword evidence="10" id="KW-1185">Reference proteome</keyword>
<evidence type="ECO:0000256" key="1">
    <source>
        <dbReference type="ARBA" id="ARBA00004651"/>
    </source>
</evidence>
<evidence type="ECO:0000313" key="9">
    <source>
        <dbReference type="EMBL" id="NVN29554.1"/>
    </source>
</evidence>
<evidence type="ECO:0000313" key="11">
    <source>
        <dbReference type="Proteomes" id="UP000565205"/>
    </source>
</evidence>
<comment type="subcellular location">
    <subcellularLocation>
        <location evidence="1">Cell membrane</location>
        <topology evidence="1">Multi-pass membrane protein</topology>
    </subcellularLocation>
</comment>
<dbReference type="GO" id="GO:0006605">
    <property type="term" value="P:protein targeting"/>
    <property type="evidence" value="ECO:0007669"/>
    <property type="project" value="InterPro"/>
</dbReference>
<dbReference type="PANTHER" id="PTHR30065:SF8">
    <property type="entry name" value="FLAGELLAR BIOSYNTHETIC PROTEIN FLIR"/>
    <property type="match status" value="1"/>
</dbReference>
<comment type="similarity">
    <text evidence="2">Belongs to the FliR/MopE/SpaR family.</text>
</comment>
<evidence type="ECO:0000313" key="10">
    <source>
        <dbReference type="Proteomes" id="UP000557688"/>
    </source>
</evidence>
<organism evidence="9 11">
    <name type="scientific">Endobacter medicaginis</name>
    <dbReference type="NCBI Taxonomy" id="1181271"/>
    <lineage>
        <taxon>Bacteria</taxon>
        <taxon>Pseudomonadati</taxon>
        <taxon>Pseudomonadota</taxon>
        <taxon>Alphaproteobacteria</taxon>
        <taxon>Acetobacterales</taxon>
        <taxon>Acetobacteraceae</taxon>
        <taxon>Endobacter</taxon>
    </lineage>
</organism>
<dbReference type="EMBL" id="JACHXV010000002">
    <property type="protein sequence ID" value="MBB3172686.1"/>
    <property type="molecule type" value="Genomic_DNA"/>
</dbReference>
<proteinExistence type="inferred from homology"/>